<accession>A0A078AFU1</accession>
<keyword evidence="3" id="KW-1185">Reference proteome</keyword>
<dbReference type="Pfam" id="PF13508">
    <property type="entry name" value="Acetyltransf_7"/>
    <property type="match status" value="1"/>
</dbReference>
<dbReference type="Gene3D" id="3.40.630.30">
    <property type="match status" value="1"/>
</dbReference>
<dbReference type="InParanoid" id="A0A078AFU1"/>
<feature type="domain" description="N-acetyltransferase" evidence="1">
    <location>
        <begin position="31"/>
        <end position="183"/>
    </location>
</feature>
<dbReference type="InterPro" id="IPR039143">
    <property type="entry name" value="GNPNAT1-like"/>
</dbReference>
<evidence type="ECO:0000313" key="2">
    <source>
        <dbReference type="EMBL" id="CDW80357.1"/>
    </source>
</evidence>
<evidence type="ECO:0000259" key="1">
    <source>
        <dbReference type="PROSITE" id="PS51186"/>
    </source>
</evidence>
<dbReference type="InterPro" id="IPR016181">
    <property type="entry name" value="Acyl_CoA_acyltransferase"/>
</dbReference>
<organism evidence="2 3">
    <name type="scientific">Stylonychia lemnae</name>
    <name type="common">Ciliate</name>
    <dbReference type="NCBI Taxonomy" id="5949"/>
    <lineage>
        <taxon>Eukaryota</taxon>
        <taxon>Sar</taxon>
        <taxon>Alveolata</taxon>
        <taxon>Ciliophora</taxon>
        <taxon>Intramacronucleata</taxon>
        <taxon>Spirotrichea</taxon>
        <taxon>Stichotrichia</taxon>
        <taxon>Sporadotrichida</taxon>
        <taxon>Oxytrichidae</taxon>
        <taxon>Stylonychinae</taxon>
        <taxon>Stylonychia</taxon>
    </lineage>
</organism>
<dbReference type="OrthoDB" id="10039976at2759"/>
<dbReference type="CDD" id="cd04301">
    <property type="entry name" value="NAT_SF"/>
    <property type="match status" value="1"/>
</dbReference>
<dbReference type="Proteomes" id="UP000039865">
    <property type="component" value="Unassembled WGS sequence"/>
</dbReference>
<evidence type="ECO:0000313" key="3">
    <source>
        <dbReference type="Proteomes" id="UP000039865"/>
    </source>
</evidence>
<dbReference type="PROSITE" id="PS51186">
    <property type="entry name" value="GNAT"/>
    <property type="match status" value="1"/>
</dbReference>
<proteinExistence type="predicted"/>
<name>A0A078AFU1_STYLE</name>
<protein>
    <recommendedName>
        <fullName evidence="1">N-acetyltransferase domain-containing protein</fullName>
    </recommendedName>
</protein>
<dbReference type="EMBL" id="CCKQ01008893">
    <property type="protein sequence ID" value="CDW80357.1"/>
    <property type="molecule type" value="Genomic_DNA"/>
</dbReference>
<dbReference type="PANTHER" id="PTHR13355">
    <property type="entry name" value="GLUCOSAMINE 6-PHOSPHATE N-ACETYLTRANSFERASE"/>
    <property type="match status" value="1"/>
</dbReference>
<sequence>MTFQMFCNALFNSKCALTEHEVYEMESNDQFEIREIREEDFEQFQNPMLGQIHNTDAIPRDQYEINIQYGAESGKQLVVVAIERKSEKLVGIIKGTISIDTENGPQKRVMFDGFAVLKEYQGQGVGIRIFKAIQRVSLLRDVNFFELCCTENVEKFYHKLGYQKAPYFFTFVNPQNLIEKSKDSQYQEDTSQQIEVKTSLQRFDNLFRVLKGTNFEAVNVEVDTFLEKDKLNDL</sequence>
<dbReference type="SUPFAM" id="SSF55729">
    <property type="entry name" value="Acyl-CoA N-acyltransferases (Nat)"/>
    <property type="match status" value="1"/>
</dbReference>
<reference evidence="2 3" key="1">
    <citation type="submission" date="2014-06" db="EMBL/GenBank/DDBJ databases">
        <authorList>
            <person name="Swart Estienne"/>
        </authorList>
    </citation>
    <scope>NUCLEOTIDE SEQUENCE [LARGE SCALE GENOMIC DNA]</scope>
    <source>
        <strain evidence="2 3">130c</strain>
    </source>
</reference>
<gene>
    <name evidence="2" type="primary">Contig11387.g12171</name>
    <name evidence="2" type="ORF">STYLEM_9355</name>
</gene>
<dbReference type="GO" id="GO:0008080">
    <property type="term" value="F:N-acetyltransferase activity"/>
    <property type="evidence" value="ECO:0007669"/>
    <property type="project" value="TreeGrafter"/>
</dbReference>
<dbReference type="AlphaFoldDB" id="A0A078AFU1"/>
<dbReference type="InterPro" id="IPR000182">
    <property type="entry name" value="GNAT_dom"/>
</dbReference>